<dbReference type="EMBL" id="JACHWS010000004">
    <property type="protein sequence ID" value="MBB3039583.1"/>
    <property type="molecule type" value="Genomic_DNA"/>
</dbReference>
<dbReference type="AlphaFoldDB" id="A0A839RUL3"/>
<dbReference type="SUPFAM" id="SSF52980">
    <property type="entry name" value="Restriction endonuclease-like"/>
    <property type="match status" value="1"/>
</dbReference>
<evidence type="ECO:0000313" key="1">
    <source>
        <dbReference type="EMBL" id="MBB3039583.1"/>
    </source>
</evidence>
<protein>
    <submittedName>
        <fullName evidence="1">Very-short-patch-repair endonuclease</fullName>
    </submittedName>
</protein>
<evidence type="ECO:0000313" key="2">
    <source>
        <dbReference type="Proteomes" id="UP000567922"/>
    </source>
</evidence>
<dbReference type="GO" id="GO:0004519">
    <property type="term" value="F:endonuclease activity"/>
    <property type="evidence" value="ECO:0007669"/>
    <property type="project" value="UniProtKB-KW"/>
</dbReference>
<organism evidence="1 2">
    <name type="scientific">Hoyosella altamirensis</name>
    <dbReference type="NCBI Taxonomy" id="616997"/>
    <lineage>
        <taxon>Bacteria</taxon>
        <taxon>Bacillati</taxon>
        <taxon>Actinomycetota</taxon>
        <taxon>Actinomycetes</taxon>
        <taxon>Mycobacteriales</taxon>
        <taxon>Hoyosellaceae</taxon>
        <taxon>Hoyosella</taxon>
    </lineage>
</organism>
<dbReference type="Proteomes" id="UP000567922">
    <property type="component" value="Unassembled WGS sequence"/>
</dbReference>
<keyword evidence="1" id="KW-0378">Hydrolase</keyword>
<keyword evidence="1" id="KW-0255">Endonuclease</keyword>
<proteinExistence type="predicted"/>
<name>A0A839RUL3_9ACTN</name>
<sequence>MEYDGEHHFTNRGQCTRDVERWNALLHEGWTVIRVTKAQLVPDPSRLITQVRAALGKAGAPV</sequence>
<keyword evidence="1" id="KW-0540">Nuclease</keyword>
<accession>A0A839RUL3</accession>
<dbReference type="InterPro" id="IPR011335">
    <property type="entry name" value="Restrct_endonuc-II-like"/>
</dbReference>
<keyword evidence="2" id="KW-1185">Reference proteome</keyword>
<gene>
    <name evidence="1" type="ORF">FHU29_004071</name>
</gene>
<reference evidence="1 2" key="1">
    <citation type="submission" date="2020-08" db="EMBL/GenBank/DDBJ databases">
        <title>Sequencing the genomes of 1000 actinobacteria strains.</title>
        <authorList>
            <person name="Klenk H.-P."/>
        </authorList>
    </citation>
    <scope>NUCLEOTIDE SEQUENCE [LARGE SCALE GENOMIC DNA]</scope>
    <source>
        <strain evidence="1 2">DSM 45258</strain>
    </source>
</reference>
<comment type="caution">
    <text evidence="1">The sequence shown here is derived from an EMBL/GenBank/DDBJ whole genome shotgun (WGS) entry which is preliminary data.</text>
</comment>
<dbReference type="Gene3D" id="3.40.960.10">
    <property type="entry name" value="VSR Endonuclease"/>
    <property type="match status" value="1"/>
</dbReference>